<dbReference type="InterPro" id="IPR057670">
    <property type="entry name" value="SH3_retrovirus"/>
</dbReference>
<dbReference type="InterPro" id="IPR012337">
    <property type="entry name" value="RNaseH-like_sf"/>
</dbReference>
<dbReference type="Proteomes" id="UP001164929">
    <property type="component" value="Chromosome 2"/>
</dbReference>
<dbReference type="GO" id="GO:0015074">
    <property type="term" value="P:DNA integration"/>
    <property type="evidence" value="ECO:0007669"/>
    <property type="project" value="InterPro"/>
</dbReference>
<dbReference type="Gene3D" id="3.30.420.10">
    <property type="entry name" value="Ribonuclease H-like superfamily/Ribonuclease H"/>
    <property type="match status" value="1"/>
</dbReference>
<evidence type="ECO:0000256" key="1">
    <source>
        <dbReference type="ARBA" id="ARBA00022670"/>
    </source>
</evidence>
<dbReference type="PANTHER" id="PTHR42648">
    <property type="entry name" value="TRANSPOSASE, PUTATIVE-RELATED"/>
    <property type="match status" value="1"/>
</dbReference>
<dbReference type="Pfam" id="PF25597">
    <property type="entry name" value="SH3_retrovirus"/>
    <property type="match status" value="1"/>
</dbReference>
<gene>
    <name evidence="4" type="ORF">NC653_005156</name>
</gene>
<dbReference type="PROSITE" id="PS50994">
    <property type="entry name" value="INTEGRASE"/>
    <property type="match status" value="1"/>
</dbReference>
<evidence type="ECO:0000313" key="5">
    <source>
        <dbReference type="Proteomes" id="UP001164929"/>
    </source>
</evidence>
<dbReference type="InterPro" id="IPR001584">
    <property type="entry name" value="Integrase_cat-core"/>
</dbReference>
<protein>
    <recommendedName>
        <fullName evidence="3">Integrase catalytic domain-containing protein</fullName>
    </recommendedName>
</protein>
<accession>A0AAD6RBB0</accession>
<evidence type="ECO:0000259" key="3">
    <source>
        <dbReference type="PROSITE" id="PS50994"/>
    </source>
</evidence>
<dbReference type="GO" id="GO:0008233">
    <property type="term" value="F:peptidase activity"/>
    <property type="evidence" value="ECO:0007669"/>
    <property type="project" value="UniProtKB-KW"/>
</dbReference>
<dbReference type="InterPro" id="IPR036397">
    <property type="entry name" value="RNaseH_sf"/>
</dbReference>
<keyword evidence="5" id="KW-1185">Reference proteome</keyword>
<dbReference type="SUPFAM" id="SSF53098">
    <property type="entry name" value="Ribonuclease H-like"/>
    <property type="match status" value="1"/>
</dbReference>
<dbReference type="Pfam" id="PF22936">
    <property type="entry name" value="Pol_BBD"/>
    <property type="match status" value="1"/>
</dbReference>
<feature type="region of interest" description="Disordered" evidence="2">
    <location>
        <begin position="530"/>
        <end position="557"/>
    </location>
</feature>
<dbReference type="PANTHER" id="PTHR42648:SF28">
    <property type="entry name" value="TRANSPOSON-ENCODED PROTEIN WITH RIBONUCLEASE H-LIKE AND RETROVIRUS ZINC FINGER-LIKE DOMAINS"/>
    <property type="match status" value="1"/>
</dbReference>
<dbReference type="GO" id="GO:0003676">
    <property type="term" value="F:nucleic acid binding"/>
    <property type="evidence" value="ECO:0007669"/>
    <property type="project" value="InterPro"/>
</dbReference>
<name>A0AAD6RBB0_9ROSI</name>
<dbReference type="AlphaFoldDB" id="A0AAD6RBB0"/>
<organism evidence="4 5">
    <name type="scientific">Populus alba x Populus x berolinensis</name>
    <dbReference type="NCBI Taxonomy" id="444605"/>
    <lineage>
        <taxon>Eukaryota</taxon>
        <taxon>Viridiplantae</taxon>
        <taxon>Streptophyta</taxon>
        <taxon>Embryophyta</taxon>
        <taxon>Tracheophyta</taxon>
        <taxon>Spermatophyta</taxon>
        <taxon>Magnoliopsida</taxon>
        <taxon>eudicotyledons</taxon>
        <taxon>Gunneridae</taxon>
        <taxon>Pentapetalae</taxon>
        <taxon>rosids</taxon>
        <taxon>fabids</taxon>
        <taxon>Malpighiales</taxon>
        <taxon>Salicaceae</taxon>
        <taxon>Saliceae</taxon>
        <taxon>Populus</taxon>
    </lineage>
</organism>
<evidence type="ECO:0000313" key="4">
    <source>
        <dbReference type="EMBL" id="KAJ7005746.1"/>
    </source>
</evidence>
<sequence length="557" mass="63461">MKRNSKFSTMIGQKYETHTDDYFIDEFITKTARSPLDWAKILTAASRHVTLHYGWLDQRLVAWKLVVLTENGAVTIPGHIQKDCRKYKRDQKGKNEDKNEENGTTAVVFDGDVAIIYDDGCVNLACQDTTWIADSVASYHVTPRRDFYTSYTVGDFGQVRMGNQGIASVVGIGDIWLETNTGCKLLLKDVRHVPDMRLHLISTNCSTDLWHKRLGHFSEKGLGILAKKNYLPLKVYTDVCSMIDKSLGGALYFVSFINDHSRKIWAPCLKSKDQVLDVFKDFHARVERETGRKLKCIRADNGGEYRGPFEKYCREHGIKLEKIVPKTPQQNGVAERMNRTIVERIRCVLSHAKLPKSFWGEAMKSTVAMINLSPSIPLDFDVPDRVWKGKDVSYAHLRVFGCRAFVHVPRDERSKLDSKTRQCIFLGSEDDEFGYRLWDPKEKKIVRSRDVIFFEDQTIEDFEQKKKTESTIFIPSNSNPIPTPQLLLMPANHGGDLQNDDNDGFLNETLVGDAESTNDEIDVIPEQVMQEAPDEPQLRRSIGSKIGGVKASRFDRK</sequence>
<keyword evidence="1" id="KW-0378">Hydrolase</keyword>
<keyword evidence="1" id="KW-0645">Protease</keyword>
<dbReference type="EMBL" id="JAQIZT010000002">
    <property type="protein sequence ID" value="KAJ7005746.1"/>
    <property type="molecule type" value="Genomic_DNA"/>
</dbReference>
<dbReference type="InterPro" id="IPR039537">
    <property type="entry name" value="Retrotran_Ty1/copia-like"/>
</dbReference>
<evidence type="ECO:0000256" key="2">
    <source>
        <dbReference type="SAM" id="MobiDB-lite"/>
    </source>
</evidence>
<comment type="caution">
    <text evidence="4">The sequence shown here is derived from an EMBL/GenBank/DDBJ whole genome shotgun (WGS) entry which is preliminary data.</text>
</comment>
<feature type="domain" description="Integrase catalytic" evidence="3">
    <location>
        <begin position="228"/>
        <end position="391"/>
    </location>
</feature>
<dbReference type="GO" id="GO:0006508">
    <property type="term" value="P:proteolysis"/>
    <property type="evidence" value="ECO:0007669"/>
    <property type="project" value="UniProtKB-KW"/>
</dbReference>
<proteinExistence type="predicted"/>
<reference evidence="4" key="1">
    <citation type="journal article" date="2023" name="Mol. Ecol. Resour.">
        <title>Chromosome-level genome assembly of a triploid poplar Populus alba 'Berolinensis'.</title>
        <authorList>
            <person name="Chen S."/>
            <person name="Yu Y."/>
            <person name="Wang X."/>
            <person name="Wang S."/>
            <person name="Zhang T."/>
            <person name="Zhou Y."/>
            <person name="He R."/>
            <person name="Meng N."/>
            <person name="Wang Y."/>
            <person name="Liu W."/>
            <person name="Liu Z."/>
            <person name="Liu J."/>
            <person name="Guo Q."/>
            <person name="Huang H."/>
            <person name="Sederoff R.R."/>
            <person name="Wang G."/>
            <person name="Qu G."/>
            <person name="Chen S."/>
        </authorList>
    </citation>
    <scope>NUCLEOTIDE SEQUENCE</scope>
    <source>
        <strain evidence="4">SC-2020</strain>
    </source>
</reference>
<dbReference type="InterPro" id="IPR054722">
    <property type="entry name" value="PolX-like_BBD"/>
</dbReference>